<dbReference type="OrthoDB" id="9759709at2"/>
<dbReference type="InterPro" id="IPR023296">
    <property type="entry name" value="Glyco_hydro_beta-prop_sf"/>
</dbReference>
<evidence type="ECO:0000313" key="5">
    <source>
        <dbReference type="EMBL" id="TFB52313.1"/>
    </source>
</evidence>
<dbReference type="AlphaFoldDB" id="A0A4R8UHE3"/>
<protein>
    <submittedName>
        <fullName evidence="5">Glycosyl hydrolase family 32</fullName>
    </submittedName>
</protein>
<dbReference type="GO" id="GO:0016798">
    <property type="term" value="F:hydrolase activity, acting on glycosyl bonds"/>
    <property type="evidence" value="ECO:0007669"/>
    <property type="project" value="UniProtKB-KW"/>
</dbReference>
<keyword evidence="6" id="KW-1185">Reference proteome</keyword>
<name>A0A4R8UHE3_9MICO</name>
<dbReference type="SUPFAM" id="SSF75005">
    <property type="entry name" value="Arabinanase/levansucrase/invertase"/>
    <property type="match status" value="1"/>
</dbReference>
<dbReference type="EMBL" id="SOEZ01000036">
    <property type="protein sequence ID" value="TFB52313.1"/>
    <property type="molecule type" value="Genomic_DNA"/>
</dbReference>
<sequence>MIFNDEASTQQRSGADRLKGSRSFEDVGVVIAIDGFWIWDSWYIEHAGSWHAFYLKAPTALGDPDLRHANARIGHSVSSDLAEWTALPDALGPGADGDFDDLAVWTGSIVRHAGVWHLFYTGVEKRSRTKIQRVGHATSVDLLSWDRVSNAPVTTADDRWYSTAARPPSFDEPWRDPWVFREDGLWHMLVTAREPATDGSAHGSVGHCISPDLLAWEVARPLSSSSGFGQIEVMQVLQARGRHLLVFCAAASDVIAEGVPAVTGTYTAPADGPLGPFHFDRAEPIHAPGIYAGRVVRKSRGDLVLLGFVDSDAGGAFAGVICDPIPLRLTARGTLQPEGEA</sequence>
<comment type="caution">
    <text evidence="5">The sequence shown here is derived from an EMBL/GenBank/DDBJ whole genome shotgun (WGS) entry which is preliminary data.</text>
</comment>
<gene>
    <name evidence="5" type="ORF">E3O23_06605</name>
</gene>
<dbReference type="CDD" id="cd18609">
    <property type="entry name" value="GH32-like"/>
    <property type="match status" value="1"/>
</dbReference>
<keyword evidence="2 5" id="KW-0378">Hydrolase</keyword>
<evidence type="ECO:0000256" key="1">
    <source>
        <dbReference type="ARBA" id="ARBA00009902"/>
    </source>
</evidence>
<accession>A0A4R8UHE3</accession>
<comment type="similarity">
    <text evidence="1">Belongs to the glycosyl hydrolase 32 family.</text>
</comment>
<dbReference type="Proteomes" id="UP000297866">
    <property type="component" value="Unassembled WGS sequence"/>
</dbReference>
<dbReference type="PANTHER" id="PTHR43101:SF1">
    <property type="entry name" value="BETA-FRUCTOSIDASE"/>
    <property type="match status" value="1"/>
</dbReference>
<evidence type="ECO:0000259" key="4">
    <source>
        <dbReference type="Pfam" id="PF00251"/>
    </source>
</evidence>
<evidence type="ECO:0000256" key="2">
    <source>
        <dbReference type="ARBA" id="ARBA00022801"/>
    </source>
</evidence>
<reference evidence="5 6" key="1">
    <citation type="submission" date="2019-03" db="EMBL/GenBank/DDBJ databases">
        <title>Genomics of glacier-inhabiting Cryobacterium strains.</title>
        <authorList>
            <person name="Liu Q."/>
            <person name="Xin Y.-H."/>
        </authorList>
    </citation>
    <scope>NUCLEOTIDE SEQUENCE [LARGE SCALE GENOMIC DNA]</scope>
    <source>
        <strain evidence="5 6">Sr47</strain>
    </source>
</reference>
<feature type="domain" description="Glycosyl hydrolase family 32 N-terminal" evidence="4">
    <location>
        <begin position="44"/>
        <end position="253"/>
    </location>
</feature>
<evidence type="ECO:0000313" key="6">
    <source>
        <dbReference type="Proteomes" id="UP000297866"/>
    </source>
</evidence>
<organism evidence="5 6">
    <name type="scientific">Cryobacterium tagatosivorans</name>
    <dbReference type="NCBI Taxonomy" id="1259199"/>
    <lineage>
        <taxon>Bacteria</taxon>
        <taxon>Bacillati</taxon>
        <taxon>Actinomycetota</taxon>
        <taxon>Actinomycetes</taxon>
        <taxon>Micrococcales</taxon>
        <taxon>Microbacteriaceae</taxon>
        <taxon>Cryobacterium</taxon>
    </lineage>
</organism>
<keyword evidence="3" id="KW-0326">Glycosidase</keyword>
<dbReference type="Pfam" id="PF00251">
    <property type="entry name" value="Glyco_hydro_32N"/>
    <property type="match status" value="1"/>
</dbReference>
<dbReference type="PANTHER" id="PTHR43101">
    <property type="entry name" value="BETA-FRUCTOSIDASE"/>
    <property type="match status" value="1"/>
</dbReference>
<dbReference type="InterPro" id="IPR051214">
    <property type="entry name" value="GH32_Enzymes"/>
</dbReference>
<dbReference type="InterPro" id="IPR013148">
    <property type="entry name" value="Glyco_hydro_32_N"/>
</dbReference>
<evidence type="ECO:0000256" key="3">
    <source>
        <dbReference type="ARBA" id="ARBA00023295"/>
    </source>
</evidence>
<proteinExistence type="inferred from homology"/>
<dbReference type="Gene3D" id="2.115.10.20">
    <property type="entry name" value="Glycosyl hydrolase domain, family 43"/>
    <property type="match status" value="1"/>
</dbReference>